<dbReference type="InterPro" id="IPR002220">
    <property type="entry name" value="DapA-like"/>
</dbReference>
<evidence type="ECO:0000256" key="1">
    <source>
        <dbReference type="SAM" id="MobiDB-lite"/>
    </source>
</evidence>
<accession>A0ABP1G3X4</accession>
<protein>
    <submittedName>
        <fullName evidence="2">G9690 protein</fullName>
    </submittedName>
</protein>
<comment type="caution">
    <text evidence="2">The sequence shown here is derived from an EMBL/GenBank/DDBJ whole genome shotgun (WGS) entry which is preliminary data.</text>
</comment>
<feature type="compositionally biased region" description="Polar residues" evidence="1">
    <location>
        <begin position="1"/>
        <end position="13"/>
    </location>
</feature>
<dbReference type="Gene3D" id="3.20.20.70">
    <property type="entry name" value="Aldolase class I"/>
    <property type="match status" value="1"/>
</dbReference>
<sequence length="391" mass="42959">MEKLQALSSSTAGVSRLHAPPGHLPLGCPRARAGQLCSSLGLSTQHAAVFKSHVPSLPPAEAGWRIGAHSAVAEDRQLRRMPSRMPEFNIEGPVIAVVTPFKSDSLRVDDESLIKYLQYLWEHGIQNIIVNGTTAEFASMSMAERMEVTELTRQYWPGTIINNISSASHVDALQYLRHSQDLVSDCQGEPRKVEAALLLPPFYFAKVTDAGLERWLRMILEVARMPVFLYNFPDHTGNFISPDLFVRLTRDFPLLRGIKNTFNDVPLAAKFKGSMPERQVYVGFDGAYLQALQAGLDGNVSSGGGTVLVDTFRNIDKAYHEGDTAAAEEGQRRMDAWADCREKLGVLDLPAAKAALSGVIPGFSPAVRPPLVAATREQQQSLTDFVKDMSQ</sequence>
<name>A0ABP1G3X4_9CHLO</name>
<dbReference type="Proteomes" id="UP001497392">
    <property type="component" value="Unassembled WGS sequence"/>
</dbReference>
<dbReference type="EMBL" id="CAXHTA020000016">
    <property type="protein sequence ID" value="CAL5226827.1"/>
    <property type="molecule type" value="Genomic_DNA"/>
</dbReference>
<evidence type="ECO:0000313" key="2">
    <source>
        <dbReference type="EMBL" id="CAL5226827.1"/>
    </source>
</evidence>
<feature type="region of interest" description="Disordered" evidence="1">
    <location>
        <begin position="1"/>
        <end position="20"/>
    </location>
</feature>
<dbReference type="PRINTS" id="PR00146">
    <property type="entry name" value="DHPICSNTHASE"/>
</dbReference>
<keyword evidence="3" id="KW-1185">Reference proteome</keyword>
<dbReference type="InterPro" id="IPR013785">
    <property type="entry name" value="Aldolase_TIM"/>
</dbReference>
<evidence type="ECO:0000313" key="3">
    <source>
        <dbReference type="Proteomes" id="UP001497392"/>
    </source>
</evidence>
<dbReference type="SUPFAM" id="SSF51569">
    <property type="entry name" value="Aldolase"/>
    <property type="match status" value="1"/>
</dbReference>
<dbReference type="SMART" id="SM01130">
    <property type="entry name" value="DHDPS"/>
    <property type="match status" value="1"/>
</dbReference>
<gene>
    <name evidence="2" type="primary">g9690</name>
    <name evidence="2" type="ORF">VP750_LOCUS8733</name>
</gene>
<dbReference type="PANTHER" id="PTHR12128:SF67">
    <property type="entry name" value="BLR3884 PROTEIN"/>
    <property type="match status" value="1"/>
</dbReference>
<dbReference type="Pfam" id="PF00701">
    <property type="entry name" value="DHDPS"/>
    <property type="match status" value="1"/>
</dbReference>
<dbReference type="PANTHER" id="PTHR12128">
    <property type="entry name" value="DIHYDRODIPICOLINATE SYNTHASE"/>
    <property type="match status" value="1"/>
</dbReference>
<dbReference type="CDD" id="cd00408">
    <property type="entry name" value="DHDPS-like"/>
    <property type="match status" value="1"/>
</dbReference>
<organism evidence="2 3">
    <name type="scientific">Coccomyxa viridis</name>
    <dbReference type="NCBI Taxonomy" id="1274662"/>
    <lineage>
        <taxon>Eukaryota</taxon>
        <taxon>Viridiplantae</taxon>
        <taxon>Chlorophyta</taxon>
        <taxon>core chlorophytes</taxon>
        <taxon>Trebouxiophyceae</taxon>
        <taxon>Trebouxiophyceae incertae sedis</taxon>
        <taxon>Coccomyxaceae</taxon>
        <taxon>Coccomyxa</taxon>
    </lineage>
</organism>
<proteinExistence type="predicted"/>
<reference evidence="2 3" key="1">
    <citation type="submission" date="2024-06" db="EMBL/GenBank/DDBJ databases">
        <authorList>
            <person name="Kraege A."/>
            <person name="Thomma B."/>
        </authorList>
    </citation>
    <scope>NUCLEOTIDE SEQUENCE [LARGE SCALE GENOMIC DNA]</scope>
</reference>